<dbReference type="EMBL" id="AP012319">
    <property type="protein sequence ID" value="BAL87355.1"/>
    <property type="molecule type" value="Genomic_DNA"/>
</dbReference>
<proteinExistence type="predicted"/>
<organism evidence="1 2">
    <name type="scientific">Actinoplanes missouriensis (strain ATCC 14538 / DSM 43046 / CBS 188.64 / JCM 3121 / NBRC 102363 / NCIMB 12654 / NRRL B-3342 / UNCC 431)</name>
    <dbReference type="NCBI Taxonomy" id="512565"/>
    <lineage>
        <taxon>Bacteria</taxon>
        <taxon>Bacillati</taxon>
        <taxon>Actinomycetota</taxon>
        <taxon>Actinomycetes</taxon>
        <taxon>Micromonosporales</taxon>
        <taxon>Micromonosporaceae</taxon>
        <taxon>Actinoplanes</taxon>
    </lineage>
</organism>
<dbReference type="PATRIC" id="fig|512565.3.peg.2133"/>
<evidence type="ECO:0000313" key="1">
    <source>
        <dbReference type="EMBL" id="BAL87355.1"/>
    </source>
</evidence>
<dbReference type="AlphaFoldDB" id="I0H2W8"/>
<name>I0H2W8_ACTM4</name>
<dbReference type="Proteomes" id="UP000007882">
    <property type="component" value="Chromosome"/>
</dbReference>
<protein>
    <submittedName>
        <fullName evidence="1">Uncharacterized protein</fullName>
    </submittedName>
</protein>
<keyword evidence="2" id="KW-1185">Reference proteome</keyword>
<evidence type="ECO:0000313" key="2">
    <source>
        <dbReference type="Proteomes" id="UP000007882"/>
    </source>
</evidence>
<dbReference type="HOGENOM" id="CLU_2748661_0_0_11"/>
<sequence length="70" mass="7553">MSTLQTVALAEWRVAFVMAAGQSRRMFLFTIPAVDEESALAGAHLIADGINEASGHVWKLTSEFSAEVQS</sequence>
<dbReference type="STRING" id="512565.AMIS_21350"/>
<reference evidence="1" key="1">
    <citation type="submission" date="2012-02" db="EMBL/GenBank/DDBJ databases">
        <title>Complete genome sequence of Actinoplanes missouriensis 431 (= NBRC 102363).</title>
        <authorList>
            <person name="Ohnishi Y."/>
            <person name="Ishikawa J."/>
            <person name="Sekine M."/>
            <person name="Hosoyama A."/>
            <person name="Harada T."/>
            <person name="Narita H."/>
            <person name="Hata T."/>
            <person name="Konno Y."/>
            <person name="Tutikane K."/>
            <person name="Fujita N."/>
            <person name="Horinouchi S."/>
            <person name="Hayakawa M."/>
        </authorList>
    </citation>
    <scope>NUCLEOTIDE SEQUENCE [LARGE SCALE GENOMIC DNA]</scope>
    <source>
        <strain evidence="1">431</strain>
    </source>
</reference>
<dbReference type="KEGG" id="ams:AMIS_21350"/>
<gene>
    <name evidence="1" type="ordered locus">AMIS_21350</name>
</gene>
<dbReference type="RefSeq" id="WP_014442250.1">
    <property type="nucleotide sequence ID" value="NC_017093.1"/>
</dbReference>
<accession>I0H2W8</accession>